<evidence type="ECO:0000256" key="1">
    <source>
        <dbReference type="ARBA" id="ARBA00023015"/>
    </source>
</evidence>
<comment type="caution">
    <text evidence="3">The sequence shown here is derived from an EMBL/GenBank/DDBJ whole genome shotgun (WGS) entry which is preliminary data.</text>
</comment>
<keyword evidence="4" id="KW-1185">Reference proteome</keyword>
<evidence type="ECO:0000313" key="3">
    <source>
        <dbReference type="EMBL" id="PHT74199.1"/>
    </source>
</evidence>
<reference evidence="3 4" key="1">
    <citation type="journal article" date="2014" name="Nat. Genet.">
        <title>Genome sequence of the hot pepper provides insights into the evolution of pungency in Capsicum species.</title>
        <authorList>
            <person name="Kim S."/>
            <person name="Park M."/>
            <person name="Yeom S.I."/>
            <person name="Kim Y.M."/>
            <person name="Lee J.M."/>
            <person name="Lee H.A."/>
            <person name="Seo E."/>
            <person name="Choi J."/>
            <person name="Cheong K."/>
            <person name="Kim K.T."/>
            <person name="Jung K."/>
            <person name="Lee G.W."/>
            <person name="Oh S.K."/>
            <person name="Bae C."/>
            <person name="Kim S.B."/>
            <person name="Lee H.Y."/>
            <person name="Kim S.Y."/>
            <person name="Kim M.S."/>
            <person name="Kang B.C."/>
            <person name="Jo Y.D."/>
            <person name="Yang H.B."/>
            <person name="Jeong H.J."/>
            <person name="Kang W.H."/>
            <person name="Kwon J.K."/>
            <person name="Shin C."/>
            <person name="Lim J.Y."/>
            <person name="Park J.H."/>
            <person name="Huh J.H."/>
            <person name="Kim J.S."/>
            <person name="Kim B.D."/>
            <person name="Cohen O."/>
            <person name="Paran I."/>
            <person name="Suh M.C."/>
            <person name="Lee S.B."/>
            <person name="Kim Y.K."/>
            <person name="Shin Y."/>
            <person name="Noh S.J."/>
            <person name="Park J."/>
            <person name="Seo Y.S."/>
            <person name="Kwon S.Y."/>
            <person name="Kim H.A."/>
            <person name="Park J.M."/>
            <person name="Kim H.J."/>
            <person name="Choi S.B."/>
            <person name="Bosland P.W."/>
            <person name="Reeves G."/>
            <person name="Jo S.H."/>
            <person name="Lee B.W."/>
            <person name="Cho H.T."/>
            <person name="Choi H.S."/>
            <person name="Lee M.S."/>
            <person name="Yu Y."/>
            <person name="Do Choi Y."/>
            <person name="Park B.S."/>
            <person name="van Deynze A."/>
            <person name="Ashrafi H."/>
            <person name="Hill T."/>
            <person name="Kim W.T."/>
            <person name="Pai H.S."/>
            <person name="Ahn H.K."/>
            <person name="Yeam I."/>
            <person name="Giovannoni J.J."/>
            <person name="Rose J.K."/>
            <person name="Sorensen I."/>
            <person name="Lee S.J."/>
            <person name="Kim R.W."/>
            <person name="Choi I.Y."/>
            <person name="Choi B.S."/>
            <person name="Lim J.S."/>
            <person name="Lee Y.H."/>
            <person name="Choi D."/>
        </authorList>
    </citation>
    <scope>NUCLEOTIDE SEQUENCE [LARGE SCALE GENOMIC DNA]</scope>
    <source>
        <strain evidence="4">cv. CM334</strain>
    </source>
</reference>
<dbReference type="Proteomes" id="UP000222542">
    <property type="component" value="Unassembled WGS sequence"/>
</dbReference>
<evidence type="ECO:0000256" key="2">
    <source>
        <dbReference type="ARBA" id="ARBA00023163"/>
    </source>
</evidence>
<sequence length="518" mass="57118">MILFCSHPSNFVLIDFLVLHGPGPGGPESNISPSVVQANCFQVAANSFMSCRCNCAVQPDCSVEKHNFIGEPLDTTRIEQSGVSGCIKNLFDLFLLEDRVSAPVVTEASALIHDNEFSTANCQKTLASNVVVDEGSGINRCWSSNDAQGSKQSTVFLGIACKFNPMDAGPSKGFADNSACSLIDELRLRDSLKLKKMQNQSSFNIQEKSHRIQKVADFSKKVTRKRTKWRKLDTTLPAVCSACAYPEGTCGSGLQHSGNDKKGALLTDNGSAEKCVYSIEPSFRERRARMRSLSTLSCNGKVNYHDAKAFGTRANLLMMTIPLQPLSELDPRQSLEQSKRAHCHGGEQGTHLFHSLEKRWSVCLIEAGNIADDSLPTSQKPKSKGIHKRGLNELTLQGIHPGGGSTCARTEGYKGLKKEGVRYNSPQYSESDGGCFVAQEQLNAWIHITGQNPSRQEILRLPPKDAEYDYRKEYARYKHSNRWKSLIVYKSGIHALGFYTSRFISQGEMVSSVSTLFL</sequence>
<protein>
    <submittedName>
        <fullName evidence="3">Uncharacterized protein</fullName>
    </submittedName>
</protein>
<dbReference type="AlphaFoldDB" id="A0A2G2YWT2"/>
<dbReference type="EMBL" id="AYRZ02000008">
    <property type="protein sequence ID" value="PHT74199.1"/>
    <property type="molecule type" value="Genomic_DNA"/>
</dbReference>
<name>A0A2G2YWT2_CAPAN</name>
<gene>
    <name evidence="3" type="ORF">T459_21476</name>
</gene>
<reference evidence="3 4" key="2">
    <citation type="journal article" date="2017" name="Genome Biol.">
        <title>New reference genome sequences of hot pepper reveal the massive evolution of plant disease-resistance genes by retroduplication.</title>
        <authorList>
            <person name="Kim S."/>
            <person name="Park J."/>
            <person name="Yeom S.I."/>
            <person name="Kim Y.M."/>
            <person name="Seo E."/>
            <person name="Kim K.T."/>
            <person name="Kim M.S."/>
            <person name="Lee J.M."/>
            <person name="Cheong K."/>
            <person name="Shin H.S."/>
            <person name="Kim S.B."/>
            <person name="Han K."/>
            <person name="Lee J."/>
            <person name="Park M."/>
            <person name="Lee H.A."/>
            <person name="Lee H.Y."/>
            <person name="Lee Y."/>
            <person name="Oh S."/>
            <person name="Lee J.H."/>
            <person name="Choi E."/>
            <person name="Choi E."/>
            <person name="Lee S.E."/>
            <person name="Jeon J."/>
            <person name="Kim H."/>
            <person name="Choi G."/>
            <person name="Song H."/>
            <person name="Lee J."/>
            <person name="Lee S.C."/>
            <person name="Kwon J.K."/>
            <person name="Lee H.Y."/>
            <person name="Koo N."/>
            <person name="Hong Y."/>
            <person name="Kim R.W."/>
            <person name="Kang W.H."/>
            <person name="Huh J.H."/>
            <person name="Kang B.C."/>
            <person name="Yang T.J."/>
            <person name="Lee Y.H."/>
            <person name="Bennetzen J.L."/>
            <person name="Choi D."/>
        </authorList>
    </citation>
    <scope>NUCLEOTIDE SEQUENCE [LARGE SCALE GENOMIC DNA]</scope>
    <source>
        <strain evidence="4">cv. CM334</strain>
    </source>
</reference>
<dbReference type="PANTHER" id="PTHR45838">
    <property type="entry name" value="HISTONE-LYSINE-N-METHYLTRANSFERASE 2 KMT2 FAMILY MEMBER"/>
    <property type="match status" value="1"/>
</dbReference>
<accession>A0A2G2YWT2</accession>
<dbReference type="PANTHER" id="PTHR45838:SF4">
    <property type="entry name" value="HISTONE-LYSINE N-METHYLTRANSFERASE TRITHORAX"/>
    <property type="match status" value="1"/>
</dbReference>
<evidence type="ECO:0000313" key="4">
    <source>
        <dbReference type="Proteomes" id="UP000222542"/>
    </source>
</evidence>
<dbReference type="STRING" id="4072.A0A2G2YWT2"/>
<keyword evidence="2" id="KW-0804">Transcription</keyword>
<dbReference type="Gramene" id="PHT74199">
    <property type="protein sequence ID" value="PHT74199"/>
    <property type="gene ID" value="T459_21476"/>
</dbReference>
<keyword evidence="1" id="KW-0805">Transcription regulation</keyword>
<proteinExistence type="predicted"/>
<organism evidence="3 4">
    <name type="scientific">Capsicum annuum</name>
    <name type="common">Capsicum pepper</name>
    <dbReference type="NCBI Taxonomy" id="4072"/>
    <lineage>
        <taxon>Eukaryota</taxon>
        <taxon>Viridiplantae</taxon>
        <taxon>Streptophyta</taxon>
        <taxon>Embryophyta</taxon>
        <taxon>Tracheophyta</taxon>
        <taxon>Spermatophyta</taxon>
        <taxon>Magnoliopsida</taxon>
        <taxon>eudicotyledons</taxon>
        <taxon>Gunneridae</taxon>
        <taxon>Pentapetalae</taxon>
        <taxon>asterids</taxon>
        <taxon>lamiids</taxon>
        <taxon>Solanales</taxon>
        <taxon>Solanaceae</taxon>
        <taxon>Solanoideae</taxon>
        <taxon>Capsiceae</taxon>
        <taxon>Capsicum</taxon>
    </lineage>
</organism>